<dbReference type="Pfam" id="PF14529">
    <property type="entry name" value="Exo_endo_phos_2"/>
    <property type="match status" value="1"/>
</dbReference>
<dbReference type="Gene3D" id="3.60.10.10">
    <property type="entry name" value="Endonuclease/exonuclease/phosphatase"/>
    <property type="match status" value="1"/>
</dbReference>
<accession>A0A0A9YRV8</accession>
<keyword evidence="2" id="KW-0695">RNA-directed DNA polymerase</keyword>
<gene>
    <name evidence="2" type="ORF">CM83_101650</name>
</gene>
<dbReference type="GO" id="GO:0003964">
    <property type="term" value="F:RNA-directed DNA polymerase activity"/>
    <property type="evidence" value="ECO:0007669"/>
    <property type="project" value="UniProtKB-KW"/>
</dbReference>
<proteinExistence type="predicted"/>
<dbReference type="InterPro" id="IPR005135">
    <property type="entry name" value="Endo/exonuclease/phosphatase"/>
</dbReference>
<keyword evidence="2" id="KW-0548">Nucleotidyltransferase</keyword>
<dbReference type="EMBL" id="GBHO01007847">
    <property type="protein sequence ID" value="JAG35757.1"/>
    <property type="molecule type" value="Transcribed_RNA"/>
</dbReference>
<evidence type="ECO:0000313" key="2">
    <source>
        <dbReference type="EMBL" id="JAG35757.1"/>
    </source>
</evidence>
<feature type="non-terminal residue" evidence="2">
    <location>
        <position position="225"/>
    </location>
</feature>
<dbReference type="AlphaFoldDB" id="A0A0A9YRV8"/>
<name>A0A0A9YRV8_LYGHE</name>
<protein>
    <submittedName>
        <fullName evidence="2">Putative RNA-directed DNA polymerase from transposon X-element</fullName>
    </submittedName>
</protein>
<feature type="non-terminal residue" evidence="2">
    <location>
        <position position="1"/>
    </location>
</feature>
<keyword evidence="2" id="KW-0808">Transferase</keyword>
<reference evidence="2" key="2">
    <citation type="submission" date="2014-07" db="EMBL/GenBank/DDBJ databases">
        <authorList>
            <person name="Hull J."/>
        </authorList>
    </citation>
    <scope>NUCLEOTIDE SEQUENCE</scope>
</reference>
<dbReference type="InterPro" id="IPR036691">
    <property type="entry name" value="Endo/exonu/phosph_ase_sf"/>
</dbReference>
<reference evidence="2" key="1">
    <citation type="journal article" date="2014" name="PLoS ONE">
        <title>Transcriptome-Based Identification of ABC Transporters in the Western Tarnished Plant Bug Lygus hesperus.</title>
        <authorList>
            <person name="Hull J.J."/>
            <person name="Chaney K."/>
            <person name="Geib S.M."/>
            <person name="Fabrick J.A."/>
            <person name="Brent C.S."/>
            <person name="Walsh D."/>
            <person name="Lavine L.C."/>
        </authorList>
    </citation>
    <scope>NUCLEOTIDE SEQUENCE</scope>
</reference>
<feature type="domain" description="Endonuclease/exonuclease/phosphatase" evidence="1">
    <location>
        <begin position="8"/>
        <end position="87"/>
    </location>
</feature>
<dbReference type="SUPFAM" id="SSF56219">
    <property type="entry name" value="DNase I-like"/>
    <property type="match status" value="1"/>
</dbReference>
<sequence length="225" mass="25784">VVYLQKKGDFNGQNTTWGSGITNHRGKTILENSLDSSYYFLNTGEETRITMPGENKSLTDLSFANDDLHNKCTWSIIPDTLGSDHLLTLLTIFSVPHTPTILTRKWNINKADWPMYSASIHQSCESINSQIAETPQQAYNSLENFITEAANKSIPVKKYSEFTKCNLYWNEECDRAVENRRTAIANYRRHKSLGNIKKIKDTTKEGKKVRLKRKRESWETLCAEA</sequence>
<evidence type="ECO:0000259" key="1">
    <source>
        <dbReference type="Pfam" id="PF14529"/>
    </source>
</evidence>
<organism evidence="2">
    <name type="scientific">Lygus hesperus</name>
    <name type="common">Western plant bug</name>
    <dbReference type="NCBI Taxonomy" id="30085"/>
    <lineage>
        <taxon>Eukaryota</taxon>
        <taxon>Metazoa</taxon>
        <taxon>Ecdysozoa</taxon>
        <taxon>Arthropoda</taxon>
        <taxon>Hexapoda</taxon>
        <taxon>Insecta</taxon>
        <taxon>Pterygota</taxon>
        <taxon>Neoptera</taxon>
        <taxon>Paraneoptera</taxon>
        <taxon>Hemiptera</taxon>
        <taxon>Heteroptera</taxon>
        <taxon>Panheteroptera</taxon>
        <taxon>Cimicomorpha</taxon>
        <taxon>Miridae</taxon>
        <taxon>Mirini</taxon>
        <taxon>Lygus</taxon>
    </lineage>
</organism>